<dbReference type="EMBL" id="BQNB010011664">
    <property type="protein sequence ID" value="GJS93547.1"/>
    <property type="molecule type" value="Genomic_DNA"/>
</dbReference>
<reference evidence="2" key="2">
    <citation type="submission" date="2022-01" db="EMBL/GenBank/DDBJ databases">
        <authorList>
            <person name="Yamashiro T."/>
            <person name="Shiraishi A."/>
            <person name="Satake H."/>
            <person name="Nakayama K."/>
        </authorList>
    </citation>
    <scope>NUCLEOTIDE SEQUENCE</scope>
</reference>
<gene>
    <name evidence="2" type="ORF">Tco_0800515</name>
</gene>
<protein>
    <submittedName>
        <fullName evidence="2">Uncharacterized protein</fullName>
    </submittedName>
</protein>
<organism evidence="2 3">
    <name type="scientific">Tanacetum coccineum</name>
    <dbReference type="NCBI Taxonomy" id="301880"/>
    <lineage>
        <taxon>Eukaryota</taxon>
        <taxon>Viridiplantae</taxon>
        <taxon>Streptophyta</taxon>
        <taxon>Embryophyta</taxon>
        <taxon>Tracheophyta</taxon>
        <taxon>Spermatophyta</taxon>
        <taxon>Magnoliopsida</taxon>
        <taxon>eudicotyledons</taxon>
        <taxon>Gunneridae</taxon>
        <taxon>Pentapetalae</taxon>
        <taxon>asterids</taxon>
        <taxon>campanulids</taxon>
        <taxon>Asterales</taxon>
        <taxon>Asteraceae</taxon>
        <taxon>Asteroideae</taxon>
        <taxon>Anthemideae</taxon>
        <taxon>Anthemidinae</taxon>
        <taxon>Tanacetum</taxon>
    </lineage>
</organism>
<proteinExistence type="predicted"/>
<evidence type="ECO:0000256" key="1">
    <source>
        <dbReference type="SAM" id="Coils"/>
    </source>
</evidence>
<keyword evidence="3" id="KW-1185">Reference proteome</keyword>
<evidence type="ECO:0000313" key="3">
    <source>
        <dbReference type="Proteomes" id="UP001151760"/>
    </source>
</evidence>
<comment type="caution">
    <text evidence="2">The sequence shown here is derived from an EMBL/GenBank/DDBJ whole genome shotgun (WGS) entry which is preliminary data.</text>
</comment>
<evidence type="ECO:0000313" key="2">
    <source>
        <dbReference type="EMBL" id="GJS93547.1"/>
    </source>
</evidence>
<keyword evidence="1" id="KW-0175">Coiled coil</keyword>
<sequence>MNPLFTNNTHEQAYPKQPKIVNSIIGDDQINSNFIFDNPNVEVNNGSVDHDKHARDSYELEQLARNAYKEAEKQQIIASKVKQQNVVLTKQLEQYKERVRVLELQNAQSVLKRKMNADEDKYLDDILNLEAKLKTNENVVIKMSQSVQALFMLGPKPLSFYDPKLKHGLGYENPYSLKKAIAHNPKLYDASCFNSSKVHVNVCDTEEILEDATKSQIKMENKLKDPIAIEKKKFFIQLIIRN</sequence>
<feature type="coiled-coil region" evidence="1">
    <location>
        <begin position="78"/>
        <end position="112"/>
    </location>
</feature>
<dbReference type="Proteomes" id="UP001151760">
    <property type="component" value="Unassembled WGS sequence"/>
</dbReference>
<reference evidence="2" key="1">
    <citation type="journal article" date="2022" name="Int. J. Mol. Sci.">
        <title>Draft Genome of Tanacetum Coccineum: Genomic Comparison of Closely Related Tanacetum-Family Plants.</title>
        <authorList>
            <person name="Yamashiro T."/>
            <person name="Shiraishi A."/>
            <person name="Nakayama K."/>
            <person name="Satake H."/>
        </authorList>
    </citation>
    <scope>NUCLEOTIDE SEQUENCE</scope>
</reference>
<accession>A0ABQ4ZWM2</accession>
<name>A0ABQ4ZWM2_9ASTR</name>